<sequence length="528" mass="63040">MQFAVTKLPQMCKAIQPQKFEQLVYLDIVLQSINQIKKAERDLMILQSKHFYLIPNYFESSSYEEIKQELEQYKIEDLKNILLNNAQEILKSKQYSVSNFISSIPLISKNFNLAEFSQLIEEQLKEYVEIVKDRNECKKFSNISLSRFCKAMGFILRKSDNQSLKQDYQTFVFQILINKPNTLLKHLYAILHYLQFVKYNQLISYLNEKQLAMEVSKFILQRVRTQLNIEKEFSENPEFYSQLSSFLFKTNYFPQEEAFFIEEILANKIKWREEKIEFAYIKVLFCQLCKVGVGEKLVKRMLQIHKKMQMEKEFLPYYLQSLLYFQIHNIMEQFRLNPTKENMNTLIKQTHYIQPLIDQAVEAMRKFGYAQIAFPQESINQTKICQAILNCFSIQLFQEENIMAIFNQNNTPSGRTNEINSDVEDFLQSKGIQYNKEFNDGFYSYDYWIPSLNVIIECDGSFHYLTNSYDQKDSSTLARDFLILNSNRKLISINWFKQREQRFKEDKYGYISQLWNKLDKNSDIIYAE</sequence>
<gene>
    <name evidence="1" type="ORF">PSON_ATCC_30995.1.T0800159</name>
</gene>
<dbReference type="OrthoDB" id="300736at2759"/>
<proteinExistence type="predicted"/>
<evidence type="ECO:0000313" key="2">
    <source>
        <dbReference type="Proteomes" id="UP000692954"/>
    </source>
</evidence>
<evidence type="ECO:0000313" key="1">
    <source>
        <dbReference type="EMBL" id="CAD8103567.1"/>
    </source>
</evidence>
<reference evidence="1" key="1">
    <citation type="submission" date="2021-01" db="EMBL/GenBank/DDBJ databases">
        <authorList>
            <consortium name="Genoscope - CEA"/>
            <person name="William W."/>
        </authorList>
    </citation>
    <scope>NUCLEOTIDE SEQUENCE</scope>
</reference>
<protein>
    <submittedName>
        <fullName evidence="1">Uncharacterized protein</fullName>
    </submittedName>
</protein>
<comment type="caution">
    <text evidence="1">The sequence shown here is derived from an EMBL/GenBank/DDBJ whole genome shotgun (WGS) entry which is preliminary data.</text>
</comment>
<dbReference type="EMBL" id="CAJJDN010000080">
    <property type="protein sequence ID" value="CAD8103567.1"/>
    <property type="molecule type" value="Genomic_DNA"/>
</dbReference>
<accession>A0A8S1PJY7</accession>
<keyword evidence="2" id="KW-1185">Reference proteome</keyword>
<dbReference type="AlphaFoldDB" id="A0A8S1PJY7"/>
<name>A0A8S1PJY7_9CILI</name>
<organism evidence="1 2">
    <name type="scientific">Paramecium sonneborni</name>
    <dbReference type="NCBI Taxonomy" id="65129"/>
    <lineage>
        <taxon>Eukaryota</taxon>
        <taxon>Sar</taxon>
        <taxon>Alveolata</taxon>
        <taxon>Ciliophora</taxon>
        <taxon>Intramacronucleata</taxon>
        <taxon>Oligohymenophorea</taxon>
        <taxon>Peniculida</taxon>
        <taxon>Parameciidae</taxon>
        <taxon>Paramecium</taxon>
    </lineage>
</organism>
<dbReference type="Proteomes" id="UP000692954">
    <property type="component" value="Unassembled WGS sequence"/>
</dbReference>